<evidence type="ECO:0000256" key="1">
    <source>
        <dbReference type="PROSITE-ProRule" id="PRU00235"/>
    </source>
</evidence>
<dbReference type="PANTHER" id="PTHR45982:SF3">
    <property type="entry name" value="F-BOX PROTEIN POF9"/>
    <property type="match status" value="1"/>
</dbReference>
<feature type="repeat" description="RCC1" evidence="1">
    <location>
        <begin position="435"/>
        <end position="488"/>
    </location>
</feature>
<dbReference type="EMBL" id="MCGT01000002">
    <property type="protein sequence ID" value="ORX61957.1"/>
    <property type="molecule type" value="Genomic_DNA"/>
</dbReference>
<feature type="repeat" description="RCC1" evidence="1">
    <location>
        <begin position="139"/>
        <end position="191"/>
    </location>
</feature>
<dbReference type="Gene3D" id="2.130.10.30">
    <property type="entry name" value="Regulator of chromosome condensation 1/beta-lactamase-inhibitor protein II"/>
    <property type="match status" value="2"/>
</dbReference>
<accession>A0A1X2GV93</accession>
<comment type="caution">
    <text evidence="3">The sequence shown here is derived from an EMBL/GenBank/DDBJ whole genome shotgun (WGS) entry which is preliminary data.</text>
</comment>
<dbReference type="Pfam" id="PF00415">
    <property type="entry name" value="RCC1"/>
    <property type="match status" value="2"/>
</dbReference>
<dbReference type="InterPro" id="IPR001810">
    <property type="entry name" value="F-box_dom"/>
</dbReference>
<dbReference type="InterPro" id="IPR009091">
    <property type="entry name" value="RCC1/BLIP-II"/>
</dbReference>
<protein>
    <submittedName>
        <fullName evidence="3">RCC1/BLIP-II protein</fullName>
    </submittedName>
</protein>
<organism evidence="3 4">
    <name type="scientific">Hesseltinella vesiculosa</name>
    <dbReference type="NCBI Taxonomy" id="101127"/>
    <lineage>
        <taxon>Eukaryota</taxon>
        <taxon>Fungi</taxon>
        <taxon>Fungi incertae sedis</taxon>
        <taxon>Mucoromycota</taxon>
        <taxon>Mucoromycotina</taxon>
        <taxon>Mucoromycetes</taxon>
        <taxon>Mucorales</taxon>
        <taxon>Cunninghamellaceae</taxon>
        <taxon>Hesseltinella</taxon>
    </lineage>
</organism>
<reference evidence="3 4" key="1">
    <citation type="submission" date="2016-07" db="EMBL/GenBank/DDBJ databases">
        <title>Pervasive Adenine N6-methylation of Active Genes in Fungi.</title>
        <authorList>
            <consortium name="DOE Joint Genome Institute"/>
            <person name="Mondo S.J."/>
            <person name="Dannebaum R.O."/>
            <person name="Kuo R.C."/>
            <person name="Labutti K."/>
            <person name="Haridas S."/>
            <person name="Kuo A."/>
            <person name="Salamov A."/>
            <person name="Ahrendt S.R."/>
            <person name="Lipzen A."/>
            <person name="Sullivan W."/>
            <person name="Andreopoulos W.B."/>
            <person name="Clum A."/>
            <person name="Lindquist E."/>
            <person name="Daum C."/>
            <person name="Ramamoorthy G.K."/>
            <person name="Gryganskyi A."/>
            <person name="Culley D."/>
            <person name="Magnuson J.K."/>
            <person name="James T.Y."/>
            <person name="O'Malley M.A."/>
            <person name="Stajich J.E."/>
            <person name="Spatafora J.W."/>
            <person name="Visel A."/>
            <person name="Grigoriev I.V."/>
        </authorList>
    </citation>
    <scope>NUCLEOTIDE SEQUENCE [LARGE SCALE GENOMIC DNA]</scope>
    <source>
        <strain evidence="3 4">NRRL 3301</strain>
    </source>
</reference>
<feature type="domain" description="F-box" evidence="2">
    <location>
        <begin position="6"/>
        <end position="51"/>
    </location>
</feature>
<dbReference type="STRING" id="101127.A0A1X2GV93"/>
<name>A0A1X2GV93_9FUNG</name>
<dbReference type="PANTHER" id="PTHR45982">
    <property type="entry name" value="REGULATOR OF CHROMOSOME CONDENSATION"/>
    <property type="match status" value="1"/>
</dbReference>
<dbReference type="Pfam" id="PF13540">
    <property type="entry name" value="RCC1_2"/>
    <property type="match status" value="1"/>
</dbReference>
<evidence type="ECO:0000313" key="3">
    <source>
        <dbReference type="EMBL" id="ORX61957.1"/>
    </source>
</evidence>
<sequence length="489" mass="54300">MATTLDTLPVDVLLDNILGYLDAESLIQLSYTNRMFSSLCQDEYLWRHLVLEDYSLPRDASFRQMGWKSLYSKLDHSKVYVWGENSDGRLGFEAPNLGRRRFFNSVSVSTPHQLSTLNSKKIVDINAGGWSFHALDKGGQVWAWGKIGGQQMWSTFGSEKLREPTRVALPAATRVISVSCGRGHAVALARDGTVWQWNNVRLAEKVHLPQAYASDPIVQVSANWGASSLLTKSGLLLVIPLPDRVVPNRADEDEEQGPTSGGVRYLKSFPGQRSLSQDNTYTDLHLQESDMSMVSLDRIEHDRLLVSTANYNPVAKEDVLIQIAGTEHCTLALSRAGRVYRFTVQDFEALRASPANSTIEYIHYSAKEQETNVRAAPNRFITANFHQFAVYTRDGPALVGNDTDPFDQRPDNLPVPDVCKVSFGDYHCGALTNDGKLFTWGGFSAGALGHGELYEDGLATPMLLDFFNDQYVFAIGFGGWHSAVLTIPK</sequence>
<dbReference type="SUPFAM" id="SSF50985">
    <property type="entry name" value="RCC1/BLIP-II"/>
    <property type="match status" value="1"/>
</dbReference>
<dbReference type="PROSITE" id="PS00626">
    <property type="entry name" value="RCC1_2"/>
    <property type="match status" value="1"/>
</dbReference>
<evidence type="ECO:0000259" key="2">
    <source>
        <dbReference type="Pfam" id="PF12937"/>
    </source>
</evidence>
<dbReference type="AlphaFoldDB" id="A0A1X2GV93"/>
<keyword evidence="4" id="KW-1185">Reference proteome</keyword>
<proteinExistence type="predicted"/>
<dbReference type="SUPFAM" id="SSF81383">
    <property type="entry name" value="F-box domain"/>
    <property type="match status" value="1"/>
</dbReference>
<evidence type="ECO:0000313" key="4">
    <source>
        <dbReference type="Proteomes" id="UP000242146"/>
    </source>
</evidence>
<dbReference type="PROSITE" id="PS50012">
    <property type="entry name" value="RCC1_3"/>
    <property type="match status" value="3"/>
</dbReference>
<dbReference type="OrthoDB" id="61110at2759"/>
<gene>
    <name evidence="3" type="ORF">DM01DRAFT_1403686</name>
</gene>
<dbReference type="Pfam" id="PF12937">
    <property type="entry name" value="F-box-like"/>
    <property type="match status" value="1"/>
</dbReference>
<dbReference type="InterPro" id="IPR036047">
    <property type="entry name" value="F-box-like_dom_sf"/>
</dbReference>
<dbReference type="Proteomes" id="UP000242146">
    <property type="component" value="Unassembled WGS sequence"/>
</dbReference>
<feature type="repeat" description="RCC1" evidence="1">
    <location>
        <begin position="77"/>
        <end position="138"/>
    </location>
</feature>
<dbReference type="Gene3D" id="1.20.1280.50">
    <property type="match status" value="1"/>
</dbReference>
<dbReference type="InterPro" id="IPR051553">
    <property type="entry name" value="Ran_GTPase-activating"/>
</dbReference>
<dbReference type="InterPro" id="IPR000408">
    <property type="entry name" value="Reg_chr_condens"/>
</dbReference>